<proteinExistence type="inferred from homology"/>
<evidence type="ECO:0000256" key="2">
    <source>
        <dbReference type="ARBA" id="ARBA00022801"/>
    </source>
</evidence>
<dbReference type="InterPro" id="IPR002168">
    <property type="entry name" value="Lipase_GDXG_HIS_AS"/>
</dbReference>
<dbReference type="PANTHER" id="PTHR48081:SF8">
    <property type="entry name" value="ALPHA_BETA HYDROLASE FOLD-3 DOMAIN-CONTAINING PROTEIN-RELATED"/>
    <property type="match status" value="1"/>
</dbReference>
<dbReference type="InterPro" id="IPR050300">
    <property type="entry name" value="GDXG_lipolytic_enzyme"/>
</dbReference>
<accession>A0A1G4S541</accession>
<dbReference type="RefSeq" id="WP_090648201.1">
    <property type="nucleotide sequence ID" value="NZ_CBCRYE010000001.1"/>
</dbReference>
<dbReference type="EMBL" id="FMTS01000003">
    <property type="protein sequence ID" value="SCW64274.1"/>
    <property type="molecule type" value="Genomic_DNA"/>
</dbReference>
<keyword evidence="2" id="KW-0378">Hydrolase</keyword>
<dbReference type="STRING" id="260084.SAMN02927928_2438"/>
<dbReference type="Proteomes" id="UP000199150">
    <property type="component" value="Unassembled WGS sequence"/>
</dbReference>
<dbReference type="OrthoDB" id="9806180at2"/>
<dbReference type="Gene3D" id="3.40.50.1820">
    <property type="entry name" value="alpha/beta hydrolase"/>
    <property type="match status" value="1"/>
</dbReference>
<gene>
    <name evidence="4" type="ORF">SAMN02927928_2438</name>
</gene>
<dbReference type="AlphaFoldDB" id="A0A1G4S541"/>
<dbReference type="InterPro" id="IPR013094">
    <property type="entry name" value="AB_hydrolase_3"/>
</dbReference>
<dbReference type="GO" id="GO:0016787">
    <property type="term" value="F:hydrolase activity"/>
    <property type="evidence" value="ECO:0007669"/>
    <property type="project" value="UniProtKB-KW"/>
</dbReference>
<dbReference type="SUPFAM" id="SSF53474">
    <property type="entry name" value="alpha/beta-Hydrolases"/>
    <property type="match status" value="1"/>
</dbReference>
<keyword evidence="5" id="KW-1185">Reference proteome</keyword>
<evidence type="ECO:0000256" key="1">
    <source>
        <dbReference type="ARBA" id="ARBA00010515"/>
    </source>
</evidence>
<dbReference type="Pfam" id="PF07859">
    <property type="entry name" value="Abhydrolase_3"/>
    <property type="match status" value="1"/>
</dbReference>
<reference evidence="5" key="1">
    <citation type="submission" date="2016-10" db="EMBL/GenBank/DDBJ databases">
        <authorList>
            <person name="Varghese N."/>
            <person name="Submissions S."/>
        </authorList>
    </citation>
    <scope>NUCLEOTIDE SEQUENCE [LARGE SCALE GENOMIC DNA]</scope>
    <source>
        <strain evidence="5">CGMCC 1.3431</strain>
    </source>
</reference>
<dbReference type="PANTHER" id="PTHR48081">
    <property type="entry name" value="AB HYDROLASE SUPERFAMILY PROTEIN C4A8.06C"/>
    <property type="match status" value="1"/>
</dbReference>
<evidence type="ECO:0000313" key="4">
    <source>
        <dbReference type="EMBL" id="SCW64274.1"/>
    </source>
</evidence>
<comment type="similarity">
    <text evidence="1">Belongs to the 'GDXG' lipolytic enzyme family.</text>
</comment>
<sequence>MLNTTSPQTTPKLDPGVRDFIRITGEAYVTHGAGLEKNAVNARLVAEKVRAPWVAGGPVMFSTIEHSVPTPHGDVRIRVYNPDSTANKPAMIYVHGGGWVMFSLDTHDRIMREYAARAGICVIGVDYSLSPEARFPVALEQVVAVVRHVHEHAPSLDINADRLALGGDSAGANLSLSAALSLRDTGAGNRLRALVFNYGAFGIDLSADDVRKYGGPDYMLTAEEMAYFWSQYLAGDPDRSNPLAVPLLADLYDLPPAFLCVPQCDVLTTQSLLLDGRLRSAGVETRAVIYEGATHSFLEAVSISAVAEKAFSDTSAWLREHL</sequence>
<evidence type="ECO:0000313" key="5">
    <source>
        <dbReference type="Proteomes" id="UP000199150"/>
    </source>
</evidence>
<organism evidence="4 5">
    <name type="scientific">Asticcacaulis taihuensis</name>
    <dbReference type="NCBI Taxonomy" id="260084"/>
    <lineage>
        <taxon>Bacteria</taxon>
        <taxon>Pseudomonadati</taxon>
        <taxon>Pseudomonadota</taxon>
        <taxon>Alphaproteobacteria</taxon>
        <taxon>Caulobacterales</taxon>
        <taxon>Caulobacteraceae</taxon>
        <taxon>Asticcacaulis</taxon>
    </lineage>
</organism>
<feature type="domain" description="Alpha/beta hydrolase fold-3" evidence="3">
    <location>
        <begin position="91"/>
        <end position="298"/>
    </location>
</feature>
<protein>
    <submittedName>
        <fullName evidence="4">Acetyl esterase</fullName>
    </submittedName>
</protein>
<dbReference type="PROSITE" id="PS01173">
    <property type="entry name" value="LIPASE_GDXG_HIS"/>
    <property type="match status" value="1"/>
</dbReference>
<dbReference type="InterPro" id="IPR029058">
    <property type="entry name" value="AB_hydrolase_fold"/>
</dbReference>
<name>A0A1G4S541_9CAUL</name>
<evidence type="ECO:0000259" key="3">
    <source>
        <dbReference type="Pfam" id="PF07859"/>
    </source>
</evidence>